<evidence type="ECO:0000313" key="2">
    <source>
        <dbReference type="EMBL" id="CRK95210.1"/>
    </source>
</evidence>
<dbReference type="Proteomes" id="UP000183832">
    <property type="component" value="Unassembled WGS sequence"/>
</dbReference>
<proteinExistence type="predicted"/>
<feature type="region of interest" description="Disordered" evidence="1">
    <location>
        <begin position="184"/>
        <end position="204"/>
    </location>
</feature>
<name>A0A1J1I649_9DIPT</name>
<accession>A0A1J1I649</accession>
<dbReference type="EMBL" id="CVRI01000041">
    <property type="protein sequence ID" value="CRK95210.1"/>
    <property type="molecule type" value="Genomic_DNA"/>
</dbReference>
<reference evidence="2 3" key="1">
    <citation type="submission" date="2015-04" db="EMBL/GenBank/DDBJ databases">
        <authorList>
            <person name="Syromyatnikov M.Y."/>
            <person name="Popov V.N."/>
        </authorList>
    </citation>
    <scope>NUCLEOTIDE SEQUENCE [LARGE SCALE GENOMIC DNA]</scope>
</reference>
<evidence type="ECO:0000256" key="1">
    <source>
        <dbReference type="SAM" id="MobiDB-lite"/>
    </source>
</evidence>
<keyword evidence="3" id="KW-1185">Reference proteome</keyword>
<organism evidence="2 3">
    <name type="scientific">Clunio marinus</name>
    <dbReference type="NCBI Taxonomy" id="568069"/>
    <lineage>
        <taxon>Eukaryota</taxon>
        <taxon>Metazoa</taxon>
        <taxon>Ecdysozoa</taxon>
        <taxon>Arthropoda</taxon>
        <taxon>Hexapoda</taxon>
        <taxon>Insecta</taxon>
        <taxon>Pterygota</taxon>
        <taxon>Neoptera</taxon>
        <taxon>Endopterygota</taxon>
        <taxon>Diptera</taxon>
        <taxon>Nematocera</taxon>
        <taxon>Chironomoidea</taxon>
        <taxon>Chironomidae</taxon>
        <taxon>Clunio</taxon>
    </lineage>
</organism>
<evidence type="ECO:0000313" key="3">
    <source>
        <dbReference type="Proteomes" id="UP000183832"/>
    </source>
</evidence>
<protein>
    <submittedName>
        <fullName evidence="2">CLUMA_CG008758, isoform A</fullName>
    </submittedName>
</protein>
<sequence>MAFLFVNNNKNNTNKQGKAKGISRWKKIPAQHNFSSEKKLCVEGIVDGLRKVSSQDGRGLTLQPSTNLPETERETKKCRVEVLRFMNIVTATMMAKSTTPMRLVIYDASLLKELLLEGTTFFRFEKLWAERRVHSHSLLKVKKFLKLFFTASLRKFHRWCGIRKYHPRANKALANKFPPISVHNKASRQRQDRKNTEEPEPFAA</sequence>
<gene>
    <name evidence="2" type="ORF">CLUMA_CG008758</name>
</gene>
<dbReference type="AlphaFoldDB" id="A0A1J1I649"/>